<organism evidence="2 3">
    <name type="scientific">Aegilops tauschii subsp. strangulata</name>
    <name type="common">Goatgrass</name>
    <dbReference type="NCBI Taxonomy" id="200361"/>
    <lineage>
        <taxon>Eukaryota</taxon>
        <taxon>Viridiplantae</taxon>
        <taxon>Streptophyta</taxon>
        <taxon>Embryophyta</taxon>
        <taxon>Tracheophyta</taxon>
        <taxon>Spermatophyta</taxon>
        <taxon>Magnoliopsida</taxon>
        <taxon>Liliopsida</taxon>
        <taxon>Poales</taxon>
        <taxon>Poaceae</taxon>
        <taxon>BOP clade</taxon>
        <taxon>Pooideae</taxon>
        <taxon>Triticodae</taxon>
        <taxon>Triticeae</taxon>
        <taxon>Triticinae</taxon>
        <taxon>Aegilops</taxon>
    </lineage>
</organism>
<feature type="compositionally biased region" description="Basic and acidic residues" evidence="1">
    <location>
        <begin position="22"/>
        <end position="36"/>
    </location>
</feature>
<dbReference type="AlphaFoldDB" id="A0A453HRF6"/>
<reference evidence="2" key="3">
    <citation type="journal article" date="2017" name="Nature">
        <title>Genome sequence of the progenitor of the wheat D genome Aegilops tauschii.</title>
        <authorList>
            <person name="Luo M.C."/>
            <person name="Gu Y.Q."/>
            <person name="Puiu D."/>
            <person name="Wang H."/>
            <person name="Twardziok S.O."/>
            <person name="Deal K.R."/>
            <person name="Huo N."/>
            <person name="Zhu T."/>
            <person name="Wang L."/>
            <person name="Wang Y."/>
            <person name="McGuire P.E."/>
            <person name="Liu S."/>
            <person name="Long H."/>
            <person name="Ramasamy R.K."/>
            <person name="Rodriguez J.C."/>
            <person name="Van S.L."/>
            <person name="Yuan L."/>
            <person name="Wang Z."/>
            <person name="Xia Z."/>
            <person name="Xiao L."/>
            <person name="Anderson O.D."/>
            <person name="Ouyang S."/>
            <person name="Liang Y."/>
            <person name="Zimin A.V."/>
            <person name="Pertea G."/>
            <person name="Qi P."/>
            <person name="Bennetzen J.L."/>
            <person name="Dai X."/>
            <person name="Dawson M.W."/>
            <person name="Muller H.G."/>
            <person name="Kugler K."/>
            <person name="Rivarola-Duarte L."/>
            <person name="Spannagl M."/>
            <person name="Mayer K.F.X."/>
            <person name="Lu F.H."/>
            <person name="Bevan M.W."/>
            <person name="Leroy P."/>
            <person name="Li P."/>
            <person name="You F.M."/>
            <person name="Sun Q."/>
            <person name="Liu Z."/>
            <person name="Lyons E."/>
            <person name="Wicker T."/>
            <person name="Salzberg S.L."/>
            <person name="Devos K.M."/>
            <person name="Dvorak J."/>
        </authorList>
    </citation>
    <scope>NUCLEOTIDE SEQUENCE [LARGE SCALE GENOMIC DNA]</scope>
    <source>
        <strain evidence="2">cv. AL8/78</strain>
    </source>
</reference>
<reference evidence="2" key="4">
    <citation type="submission" date="2019-03" db="UniProtKB">
        <authorList>
            <consortium name="EnsemblPlants"/>
        </authorList>
    </citation>
    <scope>IDENTIFICATION</scope>
</reference>
<dbReference type="EnsemblPlants" id="AET4Gv20272500.5">
    <property type="protein sequence ID" value="AET4Gv20272500.5"/>
    <property type="gene ID" value="AET4Gv20272500"/>
</dbReference>
<reference evidence="2" key="5">
    <citation type="journal article" date="2021" name="G3 (Bethesda)">
        <title>Aegilops tauschii genome assembly Aet v5.0 features greater sequence contiguity and improved annotation.</title>
        <authorList>
            <person name="Wang L."/>
            <person name="Zhu T."/>
            <person name="Rodriguez J.C."/>
            <person name="Deal K.R."/>
            <person name="Dubcovsky J."/>
            <person name="McGuire P.E."/>
            <person name="Lux T."/>
            <person name="Spannagl M."/>
            <person name="Mayer K.F.X."/>
            <person name="Baldrich P."/>
            <person name="Meyers B.C."/>
            <person name="Huo N."/>
            <person name="Gu Y.Q."/>
            <person name="Zhou H."/>
            <person name="Devos K.M."/>
            <person name="Bennetzen J.L."/>
            <person name="Unver T."/>
            <person name="Budak H."/>
            <person name="Gulick P.J."/>
            <person name="Galiba G."/>
            <person name="Kalapos B."/>
            <person name="Nelson D.R."/>
            <person name="Li P."/>
            <person name="You F.M."/>
            <person name="Luo M.C."/>
            <person name="Dvorak J."/>
        </authorList>
    </citation>
    <scope>NUCLEOTIDE SEQUENCE [LARGE SCALE GENOMIC DNA]</scope>
    <source>
        <strain evidence="2">cv. AL8/78</strain>
    </source>
</reference>
<reference evidence="3" key="2">
    <citation type="journal article" date="2017" name="Nat. Plants">
        <title>The Aegilops tauschii genome reveals multiple impacts of transposons.</title>
        <authorList>
            <person name="Zhao G."/>
            <person name="Zou C."/>
            <person name="Li K."/>
            <person name="Wang K."/>
            <person name="Li T."/>
            <person name="Gao L."/>
            <person name="Zhang X."/>
            <person name="Wang H."/>
            <person name="Yang Z."/>
            <person name="Liu X."/>
            <person name="Jiang W."/>
            <person name="Mao L."/>
            <person name="Kong X."/>
            <person name="Jiao Y."/>
            <person name="Jia J."/>
        </authorList>
    </citation>
    <scope>NUCLEOTIDE SEQUENCE [LARGE SCALE GENOMIC DNA]</scope>
    <source>
        <strain evidence="3">cv. AL8/78</strain>
    </source>
</reference>
<dbReference type="Proteomes" id="UP000015105">
    <property type="component" value="Chromosome 4D"/>
</dbReference>
<proteinExistence type="predicted"/>
<dbReference type="Gramene" id="AET4Gv20272500.5">
    <property type="protein sequence ID" value="AET4Gv20272500.5"/>
    <property type="gene ID" value="AET4Gv20272500"/>
</dbReference>
<accession>A0A453HRF6</accession>
<name>A0A453HRF6_AEGTS</name>
<evidence type="ECO:0000313" key="2">
    <source>
        <dbReference type="EnsemblPlants" id="AET4Gv20272500.5"/>
    </source>
</evidence>
<reference evidence="3" key="1">
    <citation type="journal article" date="2014" name="Science">
        <title>Ancient hybridizations among the ancestral genomes of bread wheat.</title>
        <authorList>
            <consortium name="International Wheat Genome Sequencing Consortium,"/>
            <person name="Marcussen T."/>
            <person name="Sandve S.R."/>
            <person name="Heier L."/>
            <person name="Spannagl M."/>
            <person name="Pfeifer M."/>
            <person name="Jakobsen K.S."/>
            <person name="Wulff B.B."/>
            <person name="Steuernagel B."/>
            <person name="Mayer K.F."/>
            <person name="Olsen O.A."/>
        </authorList>
    </citation>
    <scope>NUCLEOTIDE SEQUENCE [LARGE SCALE GENOMIC DNA]</scope>
    <source>
        <strain evidence="3">cv. AL8/78</strain>
    </source>
</reference>
<evidence type="ECO:0000256" key="1">
    <source>
        <dbReference type="SAM" id="MobiDB-lite"/>
    </source>
</evidence>
<keyword evidence="3" id="KW-1185">Reference proteome</keyword>
<protein>
    <submittedName>
        <fullName evidence="2">Uncharacterized protein</fullName>
    </submittedName>
</protein>
<feature type="region of interest" description="Disordered" evidence="1">
    <location>
        <begin position="14"/>
        <end position="44"/>
    </location>
</feature>
<evidence type="ECO:0000313" key="3">
    <source>
        <dbReference type="Proteomes" id="UP000015105"/>
    </source>
</evidence>
<sequence length="105" mass="11166">MELLKGQTKKLRMLEMIQGGSQEHDPEQAQRRKQEYTNDGQGDALGSVTNDGLCLVSDWNLAGAGSVGVERPAKGEKISLALARGGGGGRRAGRGRGSFREQLAV</sequence>
<feature type="region of interest" description="Disordered" evidence="1">
    <location>
        <begin position="83"/>
        <end position="105"/>
    </location>
</feature>